<dbReference type="EMBL" id="JAUZMY010000043">
    <property type="protein sequence ID" value="MEE2041173.1"/>
    <property type="molecule type" value="Genomic_DNA"/>
</dbReference>
<organism evidence="2 3">
    <name type="scientific">Nocardiopsis codii</name>
    <dbReference type="NCBI Taxonomy" id="3065942"/>
    <lineage>
        <taxon>Bacteria</taxon>
        <taxon>Bacillati</taxon>
        <taxon>Actinomycetota</taxon>
        <taxon>Actinomycetes</taxon>
        <taxon>Streptosporangiales</taxon>
        <taxon>Nocardiopsidaceae</taxon>
        <taxon>Nocardiopsis</taxon>
    </lineage>
</organism>
<evidence type="ECO:0000313" key="3">
    <source>
        <dbReference type="Proteomes" id="UP001356095"/>
    </source>
</evidence>
<evidence type="ECO:0008006" key="4">
    <source>
        <dbReference type="Google" id="ProtNLM"/>
    </source>
</evidence>
<evidence type="ECO:0000256" key="1">
    <source>
        <dbReference type="SAM" id="MobiDB-lite"/>
    </source>
</evidence>
<name>A0ABU7KG14_9ACTN</name>
<keyword evidence="3" id="KW-1185">Reference proteome</keyword>
<feature type="compositionally biased region" description="Basic and acidic residues" evidence="1">
    <location>
        <begin position="42"/>
        <end position="65"/>
    </location>
</feature>
<comment type="caution">
    <text evidence="2">The sequence shown here is derived from an EMBL/GenBank/DDBJ whole genome shotgun (WGS) entry which is preliminary data.</text>
</comment>
<accession>A0ABU7KG14</accession>
<sequence>MDAGAADQDTAVAEFLEDYPYGHRIEEIEDHDALGIGAELDREVPERAPESEEEHSPAPDREDMTRMLGAEEVADGIRDGDG</sequence>
<gene>
    <name evidence="2" type="ORF">Q8791_28515</name>
</gene>
<evidence type="ECO:0000313" key="2">
    <source>
        <dbReference type="EMBL" id="MEE2041173.1"/>
    </source>
</evidence>
<proteinExistence type="predicted"/>
<reference evidence="2 3" key="1">
    <citation type="submission" date="2023-08" db="EMBL/GenBank/DDBJ databases">
        <authorList>
            <person name="Girao M."/>
            <person name="Carvalho M.F."/>
        </authorList>
    </citation>
    <scope>NUCLEOTIDE SEQUENCE [LARGE SCALE GENOMIC DNA]</scope>
    <source>
        <strain evidence="2 3">CT-R113</strain>
    </source>
</reference>
<feature type="region of interest" description="Disordered" evidence="1">
    <location>
        <begin position="42"/>
        <end position="82"/>
    </location>
</feature>
<protein>
    <recommendedName>
        <fullName evidence="4">DUF5709 domain-containing protein</fullName>
    </recommendedName>
</protein>
<dbReference type="Proteomes" id="UP001356095">
    <property type="component" value="Unassembled WGS sequence"/>
</dbReference>